<comment type="caution">
    <text evidence="6">The sequence shown here is derived from an EMBL/GenBank/DDBJ whole genome shotgun (WGS) entry which is preliminary data.</text>
</comment>
<feature type="transmembrane region" description="Helical" evidence="4">
    <location>
        <begin position="714"/>
        <end position="737"/>
    </location>
</feature>
<gene>
    <name evidence="6" type="ORF">ACFQ0E_15350</name>
</gene>
<name>A0ABW2YGE6_9GAMM</name>
<dbReference type="InterPro" id="IPR010090">
    <property type="entry name" value="Phage_tape_meas"/>
</dbReference>
<evidence type="ECO:0000259" key="5">
    <source>
        <dbReference type="Pfam" id="PF10145"/>
    </source>
</evidence>
<dbReference type="NCBIfam" id="TIGR01760">
    <property type="entry name" value="tape_meas_TP901"/>
    <property type="match status" value="1"/>
</dbReference>
<evidence type="ECO:0000313" key="7">
    <source>
        <dbReference type="Proteomes" id="UP001597110"/>
    </source>
</evidence>
<evidence type="ECO:0000256" key="3">
    <source>
        <dbReference type="SAM" id="MobiDB-lite"/>
    </source>
</evidence>
<feature type="transmembrane region" description="Helical" evidence="4">
    <location>
        <begin position="622"/>
        <end position="640"/>
    </location>
</feature>
<dbReference type="PANTHER" id="PTHR37813:SF1">
    <property type="entry name" value="FELS-2 PROPHAGE PROTEIN"/>
    <property type="match status" value="1"/>
</dbReference>
<evidence type="ECO:0000256" key="4">
    <source>
        <dbReference type="SAM" id="Phobius"/>
    </source>
</evidence>
<evidence type="ECO:0000313" key="6">
    <source>
        <dbReference type="EMBL" id="MFD0726973.1"/>
    </source>
</evidence>
<keyword evidence="1" id="KW-1188">Viral release from host cell</keyword>
<reference evidence="7" key="1">
    <citation type="journal article" date="2019" name="Int. J. Syst. Evol. Microbiol.">
        <title>The Global Catalogue of Microorganisms (GCM) 10K type strain sequencing project: providing services to taxonomists for standard genome sequencing and annotation.</title>
        <authorList>
            <consortium name="The Broad Institute Genomics Platform"/>
            <consortium name="The Broad Institute Genome Sequencing Center for Infectious Disease"/>
            <person name="Wu L."/>
            <person name="Ma J."/>
        </authorList>
    </citation>
    <scope>NUCLEOTIDE SEQUENCE [LARGE SCALE GENOMIC DNA]</scope>
    <source>
        <strain evidence="7">CCUG 55585</strain>
    </source>
</reference>
<keyword evidence="4" id="KW-0472">Membrane</keyword>
<feature type="compositionally biased region" description="Low complexity" evidence="3">
    <location>
        <begin position="862"/>
        <end position="879"/>
    </location>
</feature>
<evidence type="ECO:0000256" key="2">
    <source>
        <dbReference type="SAM" id="Coils"/>
    </source>
</evidence>
<protein>
    <submittedName>
        <fullName evidence="6">Phage tail tape measure protein</fullName>
    </submittedName>
</protein>
<dbReference type="EMBL" id="JBHTIF010000003">
    <property type="protein sequence ID" value="MFD0726973.1"/>
    <property type="molecule type" value="Genomic_DNA"/>
</dbReference>
<proteinExistence type="predicted"/>
<dbReference type="RefSeq" id="WP_386825283.1">
    <property type="nucleotide sequence ID" value="NZ_JBHTIF010000003.1"/>
</dbReference>
<evidence type="ECO:0000256" key="1">
    <source>
        <dbReference type="ARBA" id="ARBA00022612"/>
    </source>
</evidence>
<organism evidence="6 7">
    <name type="scientific">Lysobacter brunescens</name>
    <dbReference type="NCBI Taxonomy" id="262323"/>
    <lineage>
        <taxon>Bacteria</taxon>
        <taxon>Pseudomonadati</taxon>
        <taxon>Pseudomonadota</taxon>
        <taxon>Gammaproteobacteria</taxon>
        <taxon>Lysobacterales</taxon>
        <taxon>Lysobacteraceae</taxon>
        <taxon>Lysobacter</taxon>
    </lineage>
</organism>
<keyword evidence="7" id="KW-1185">Reference proteome</keyword>
<feature type="transmembrane region" description="Helical" evidence="4">
    <location>
        <begin position="547"/>
        <end position="575"/>
    </location>
</feature>
<keyword evidence="4" id="KW-1133">Transmembrane helix</keyword>
<sequence length="930" mass="98698">MDKLQLELILSAIDRATRPLRAINKESGATAKALRQSKDELAALNALQQRVQGFRKLKIDADASKVALAAATQRLKAIKAATEGTVEPTRKQAVELARATRALEKSRATHVANLGALRRSREGLQAAGISVAKLSQHEKDLAMKIAAANTRVDQQTTKLRALADANRRVQRAQEAVNKAQAAAANLRSTGASATAGAGAMGAATLAPILAFAKQQEAAAQLQASMMGADGRVSAEFAKLDALAKSLGDRLPGTTSDFYEMLTMLRRQGMSSTVILGGLGEATAYLGAQLRIPYTEAAEFSAKLQDATRTSERDMLALSDVIQRTFYLGVDQNNMLQGFSKLSPALSTLRMEGLQAAEALAPLLVLADQAGIKGEAAGNAFRKAFQYSLDLKKLGNANEILAGTGIKLDFSDGRGEFAGLEKMYAQLAQLRRLDTQTRNAVINKMFGDDAETMQVVTIMIEKGMAGYREVQAKMAAQANLQTRVNSQLGTIRALWETATGTLTNVLATAGETVRPDIEKLIKTLGRYSERAGKWIRENPQLTAGLLKMAAVATVLFGVFGIGAMAVSALLGPLAMARYAVTGLGVRFGPLMRNIMPLARNAIPMLMHGLRLLLPLFAGISGPVLIVIAVVALLAGVIYKYWKPIKAFLSGFFDGMKQSLAPVMDQLMAALEPLRPVLDAVSGALGDVWTWITELLTPVNSTSEELKNAEGYGRKFANVLSIFVVPAIQGAIMVIGWIAEALAVAFKWSPLGLIISNWDAIKAYFTGLPARMRTIGGQIMDGLRVGIEIAMGPLTSVIKRVGNMLPDGLRAKLGIKSPSRVFMGIGQHTMAGLALGITGNSGLPVRAIDALQGRVQAAGEALARGRPGTATRPGTAPAGAARGQGGGNTYAITIKVANGDPNTIKRAVREGIAEADRARQTRTRSALTDSGD</sequence>
<feature type="coiled-coil region" evidence="2">
    <location>
        <begin position="162"/>
        <end position="189"/>
    </location>
</feature>
<feature type="domain" description="Phage tail tape measure protein" evidence="5">
    <location>
        <begin position="242"/>
        <end position="446"/>
    </location>
</feature>
<keyword evidence="4" id="KW-0812">Transmembrane</keyword>
<dbReference type="Proteomes" id="UP001597110">
    <property type="component" value="Unassembled WGS sequence"/>
</dbReference>
<feature type="region of interest" description="Disordered" evidence="3">
    <location>
        <begin position="860"/>
        <end position="882"/>
    </location>
</feature>
<dbReference type="Pfam" id="PF10145">
    <property type="entry name" value="PhageMin_Tail"/>
    <property type="match status" value="1"/>
</dbReference>
<dbReference type="PANTHER" id="PTHR37813">
    <property type="entry name" value="FELS-2 PROPHAGE PROTEIN"/>
    <property type="match status" value="1"/>
</dbReference>
<keyword evidence="2" id="KW-0175">Coiled coil</keyword>
<accession>A0ABW2YGE6</accession>